<name>A0A0B7GKW4_STRSA</name>
<dbReference type="Proteomes" id="UP000183504">
    <property type="component" value="Unassembled WGS sequence"/>
</dbReference>
<dbReference type="EMBL" id="CDMW01000001">
    <property type="protein sequence ID" value="CEL90477.1"/>
    <property type="molecule type" value="Genomic_DNA"/>
</dbReference>
<evidence type="ECO:0000313" key="1">
    <source>
        <dbReference type="EMBL" id="CEL90477.1"/>
    </source>
</evidence>
<dbReference type="RefSeq" id="WP_072074079.1">
    <property type="nucleotide sequence ID" value="NZ_CDMW01000001.1"/>
</dbReference>
<sequence length="95" mass="11685">MTKQELVIFINKHRDMIGKFHIALDKQFEGQFTLGYYYDEKSKQYKVYEVNERQDIWIRDEFKNESDAINRLYRLIKTKFWIKETPILLDDSEID</sequence>
<organism evidence="1 2">
    <name type="scientific">Streptococcus sanguinis</name>
    <dbReference type="NCBI Taxonomy" id="1305"/>
    <lineage>
        <taxon>Bacteria</taxon>
        <taxon>Bacillati</taxon>
        <taxon>Bacillota</taxon>
        <taxon>Bacilli</taxon>
        <taxon>Lactobacillales</taxon>
        <taxon>Streptococcaceae</taxon>
        <taxon>Streptococcus</taxon>
    </lineage>
</organism>
<accession>A0A0B7GKW4</accession>
<proteinExistence type="predicted"/>
<evidence type="ECO:0000313" key="2">
    <source>
        <dbReference type="Proteomes" id="UP000183504"/>
    </source>
</evidence>
<dbReference type="AlphaFoldDB" id="A0A0B7GKW4"/>
<reference evidence="1 2" key="1">
    <citation type="submission" date="2015-01" db="EMBL/GenBank/DDBJ databases">
        <authorList>
            <person name="Pelicic Vladimir"/>
        </authorList>
    </citation>
    <scope>NUCLEOTIDE SEQUENCE [LARGE SCALE GENOMIC DNA]</scope>
    <source>
        <strain evidence="1 2">2908</strain>
    </source>
</reference>
<protein>
    <submittedName>
        <fullName evidence="1">Uncharacterized protein</fullName>
    </submittedName>
</protein>
<gene>
    <name evidence="1" type="ORF">SSV_1180</name>
</gene>